<dbReference type="Proteomes" id="UP001139263">
    <property type="component" value="Unassembled WGS sequence"/>
</dbReference>
<evidence type="ECO:0000313" key="2">
    <source>
        <dbReference type="EMBL" id="MCI0181884.1"/>
    </source>
</evidence>
<name>A0A9X2AAR6_9BACL</name>
<organism evidence="2 3">
    <name type="scientific">Sulfoacidibacillus ferrooxidans</name>
    <dbReference type="NCBI Taxonomy" id="2005001"/>
    <lineage>
        <taxon>Bacteria</taxon>
        <taxon>Bacillati</taxon>
        <taxon>Bacillota</taxon>
        <taxon>Bacilli</taxon>
        <taxon>Bacillales</taxon>
        <taxon>Alicyclobacillaceae</taxon>
        <taxon>Sulfoacidibacillus</taxon>
    </lineage>
</organism>
<accession>A0A9X2AAR6</accession>
<evidence type="ECO:0000313" key="3">
    <source>
        <dbReference type="Proteomes" id="UP001139263"/>
    </source>
</evidence>
<dbReference type="EMBL" id="JALBUF010000001">
    <property type="protein sequence ID" value="MCI0181884.1"/>
    <property type="molecule type" value="Genomic_DNA"/>
</dbReference>
<reference evidence="2" key="1">
    <citation type="submission" date="2022-03" db="EMBL/GenBank/DDBJ databases">
        <title>Draft Genome Sequence of Firmicute Strain S0AB, a Heterotrophic Iron/Sulfur-Oxidizing Extreme Acidophile.</title>
        <authorList>
            <person name="Vergara E."/>
            <person name="Pakostova E."/>
            <person name="Johnson D.B."/>
            <person name="Holmes D.S."/>
        </authorList>
    </citation>
    <scope>NUCLEOTIDE SEQUENCE</scope>
    <source>
        <strain evidence="2">S0AB</strain>
    </source>
</reference>
<feature type="domain" description="HipA-like kinase" evidence="1">
    <location>
        <begin position="50"/>
        <end position="155"/>
    </location>
</feature>
<dbReference type="AlphaFoldDB" id="A0A9X2AAR6"/>
<comment type="caution">
    <text evidence="2">The sequence shown here is derived from an EMBL/GenBank/DDBJ whole genome shotgun (WGS) entry which is preliminary data.</text>
</comment>
<proteinExistence type="predicted"/>
<dbReference type="RefSeq" id="WP_241711512.1">
    <property type="nucleotide sequence ID" value="NZ_JALBUF010000001.1"/>
</dbReference>
<dbReference type="Pfam" id="PF20613">
    <property type="entry name" value="HipA_2"/>
    <property type="match status" value="1"/>
</dbReference>
<gene>
    <name evidence="2" type="ORF">MM817_00131</name>
</gene>
<keyword evidence="3" id="KW-1185">Reference proteome</keyword>
<sequence length="261" mass="30709">MTSSLWIIEDKWKNKPQGQVWRVINEQGEQGFFKFAYPSQWYDAGPIVGNEWIAKKLADLLHLPCANLQIADIQDGADTLHGIVSLPRHGVHITSWNRAPTIVHADPFRYVKHFDRLLSVIVFDIWLTNIDRGSGKNIMIYEHKQHFHWYLIDHAYCAYGCDRKWKPGPWTNPYWKEAWKFYHIPKGWLRYVQLEHLLSMAKQITAIPDHTISELLHSVPDPLYTKELKKQMTAMLTSRKRDLPALLSEWFFYNGIKESQL</sequence>
<dbReference type="InterPro" id="IPR046748">
    <property type="entry name" value="HipA_2"/>
</dbReference>
<evidence type="ECO:0000259" key="1">
    <source>
        <dbReference type="Pfam" id="PF20613"/>
    </source>
</evidence>
<protein>
    <recommendedName>
        <fullName evidence="1">HipA-like kinase domain-containing protein</fullName>
    </recommendedName>
</protein>